<gene>
    <name evidence="12" type="primary">LOC111318333</name>
</gene>
<feature type="compositionally biased region" description="Basic and acidic residues" evidence="9">
    <location>
        <begin position="69"/>
        <end position="91"/>
    </location>
</feature>
<dbReference type="Pfam" id="PF02701">
    <property type="entry name" value="Zn_ribbon_Dof"/>
    <property type="match status" value="1"/>
</dbReference>
<reference evidence="12" key="1">
    <citation type="submission" date="2025-08" db="UniProtKB">
        <authorList>
            <consortium name="RefSeq"/>
        </authorList>
    </citation>
    <scope>IDENTIFICATION</scope>
    <source>
        <tissue evidence="12">Fruit stalk</tissue>
    </source>
</reference>
<proteinExistence type="predicted"/>
<dbReference type="GO" id="GO:0003677">
    <property type="term" value="F:DNA binding"/>
    <property type="evidence" value="ECO:0007669"/>
    <property type="project" value="UniProtKB-UniRule"/>
</dbReference>
<dbReference type="PANTHER" id="PTHR31089">
    <property type="entry name" value="CYCLIC DOF FACTOR 2"/>
    <property type="match status" value="1"/>
</dbReference>
<evidence type="ECO:0000313" key="11">
    <source>
        <dbReference type="Proteomes" id="UP000515121"/>
    </source>
</evidence>
<evidence type="ECO:0000313" key="12">
    <source>
        <dbReference type="RefSeq" id="XP_022776845.1"/>
    </source>
</evidence>
<feature type="compositionally biased region" description="Polar residues" evidence="9">
    <location>
        <begin position="381"/>
        <end position="391"/>
    </location>
</feature>
<feature type="compositionally biased region" description="Basic and acidic residues" evidence="9">
    <location>
        <begin position="410"/>
        <end position="435"/>
    </location>
</feature>
<dbReference type="KEGG" id="dzi:111318333"/>
<keyword evidence="11" id="KW-1185">Reference proteome</keyword>
<keyword evidence="3" id="KW-0862">Zinc</keyword>
<evidence type="ECO:0000256" key="3">
    <source>
        <dbReference type="ARBA" id="ARBA00022833"/>
    </source>
</evidence>
<comment type="subcellular location">
    <subcellularLocation>
        <location evidence="8">Nucleus</location>
    </subcellularLocation>
</comment>
<feature type="region of interest" description="Disordered" evidence="9">
    <location>
        <begin position="373"/>
        <end position="438"/>
    </location>
</feature>
<dbReference type="PROSITE" id="PS50884">
    <property type="entry name" value="ZF_DOF_2"/>
    <property type="match status" value="1"/>
</dbReference>
<feature type="domain" description="Dof-type" evidence="10">
    <location>
        <begin position="145"/>
        <end position="199"/>
    </location>
</feature>
<keyword evidence="2 8" id="KW-0863">Zinc-finger</keyword>
<dbReference type="InterPro" id="IPR045174">
    <property type="entry name" value="Dof"/>
</dbReference>
<keyword evidence="6" id="KW-0804">Transcription</keyword>
<evidence type="ECO:0000256" key="8">
    <source>
        <dbReference type="PROSITE-ProRule" id="PRU00071"/>
    </source>
</evidence>
<dbReference type="InterPro" id="IPR003851">
    <property type="entry name" value="Znf_Dof"/>
</dbReference>
<name>A0A6P6BIB0_DURZI</name>
<accession>A0A6P6BIB0</accession>
<keyword evidence="1" id="KW-0479">Metal-binding</keyword>
<keyword evidence="5 8" id="KW-0238">DNA-binding</keyword>
<evidence type="ECO:0000256" key="7">
    <source>
        <dbReference type="ARBA" id="ARBA00023242"/>
    </source>
</evidence>
<dbReference type="GeneID" id="111318333"/>
<dbReference type="OrthoDB" id="1927254at2759"/>
<organism evidence="11 12">
    <name type="scientific">Durio zibethinus</name>
    <name type="common">Durian</name>
    <dbReference type="NCBI Taxonomy" id="66656"/>
    <lineage>
        <taxon>Eukaryota</taxon>
        <taxon>Viridiplantae</taxon>
        <taxon>Streptophyta</taxon>
        <taxon>Embryophyta</taxon>
        <taxon>Tracheophyta</taxon>
        <taxon>Spermatophyta</taxon>
        <taxon>Magnoliopsida</taxon>
        <taxon>eudicotyledons</taxon>
        <taxon>Gunneridae</taxon>
        <taxon>Pentapetalae</taxon>
        <taxon>rosids</taxon>
        <taxon>malvids</taxon>
        <taxon>Malvales</taxon>
        <taxon>Malvaceae</taxon>
        <taxon>Helicteroideae</taxon>
        <taxon>Durio</taxon>
    </lineage>
</organism>
<dbReference type="RefSeq" id="XP_022776845.1">
    <property type="nucleotide sequence ID" value="XM_022921110.1"/>
</dbReference>
<feature type="region of interest" description="Disordered" evidence="9">
    <location>
        <begin position="54"/>
        <end position="141"/>
    </location>
</feature>
<evidence type="ECO:0000256" key="9">
    <source>
        <dbReference type="SAM" id="MobiDB-lite"/>
    </source>
</evidence>
<evidence type="ECO:0000256" key="2">
    <source>
        <dbReference type="ARBA" id="ARBA00022771"/>
    </source>
</evidence>
<evidence type="ECO:0000256" key="1">
    <source>
        <dbReference type="ARBA" id="ARBA00022723"/>
    </source>
</evidence>
<keyword evidence="4" id="KW-0805">Transcription regulation</keyword>
<evidence type="ECO:0000259" key="10">
    <source>
        <dbReference type="PROSITE" id="PS50884"/>
    </source>
</evidence>
<dbReference type="PROSITE" id="PS01361">
    <property type="entry name" value="ZF_DOF_1"/>
    <property type="match status" value="1"/>
</dbReference>
<sequence length="502" mass="55080">MSKLNDSSAIKLFGKTIPLLTLTQEKALADHEFSFIGAAKEDCCDTNLLSSSNSLGGVNSNDGVQAQAPREDQESAEKEKQEDNTSHQIREDLDDTTAPLAGITDNARSPLAEKETALLKSSKNEDISETTSPQEKSLKKPDKILPCPRCNSKETKFCYYNNYNVNQPRHFCKNCQRYWTAGGTMRNLPVGAGRRKTKSSSALHYHHIMISDAIRAAQASAANGIHRNPSSENKKSCVLTFGSDSSIPLASVFNISGKTWINVQNEFQKPEQRSLLEDNHSGESLITASYSLEKEGKASLNQAEDKNYQWFPSKVPCFTRPSWPYPWDSIHWNTAMLPSPLTLCPDPGFPVSFHPAPTYSNYGVASPWDVPVASPSPSSVNQCASSSSPTSPALGKHSRDENILSPANLEKGKPSGESNKSEGRDLNSKTLRIDDPGETAKSSMLTTLVIKSKKTNSINSGGLFDGFQSKISDDRNYRLETLSVLRANPAAWSRSLNFHENT</sequence>
<dbReference type="AlphaFoldDB" id="A0A6P6BIB0"/>
<evidence type="ECO:0000256" key="4">
    <source>
        <dbReference type="ARBA" id="ARBA00023015"/>
    </source>
</evidence>
<evidence type="ECO:0000256" key="5">
    <source>
        <dbReference type="ARBA" id="ARBA00023125"/>
    </source>
</evidence>
<dbReference type="GO" id="GO:0008270">
    <property type="term" value="F:zinc ion binding"/>
    <property type="evidence" value="ECO:0007669"/>
    <property type="project" value="UniProtKB-KW"/>
</dbReference>
<feature type="compositionally biased region" description="Low complexity" evidence="9">
    <location>
        <begin position="54"/>
        <end position="64"/>
    </location>
</feature>
<protein>
    <submittedName>
        <fullName evidence="12">Cyclic dof factor 2-like isoform X1</fullName>
    </submittedName>
</protein>
<dbReference type="GO" id="GO:0005634">
    <property type="term" value="C:nucleus"/>
    <property type="evidence" value="ECO:0007669"/>
    <property type="project" value="UniProtKB-SubCell"/>
</dbReference>
<keyword evidence="7 8" id="KW-0539">Nucleus</keyword>
<dbReference type="Proteomes" id="UP000515121">
    <property type="component" value="Unplaced"/>
</dbReference>
<dbReference type="PANTHER" id="PTHR31089:SF78">
    <property type="entry name" value="CYCLIC DOF FACTOR 5"/>
    <property type="match status" value="1"/>
</dbReference>
<feature type="compositionally biased region" description="Basic and acidic residues" evidence="9">
    <location>
        <begin position="111"/>
        <end position="126"/>
    </location>
</feature>
<evidence type="ECO:0000256" key="6">
    <source>
        <dbReference type="ARBA" id="ARBA00023163"/>
    </source>
</evidence>
<dbReference type="GO" id="GO:0003700">
    <property type="term" value="F:DNA-binding transcription factor activity"/>
    <property type="evidence" value="ECO:0007669"/>
    <property type="project" value="InterPro"/>
</dbReference>